<comment type="caution">
    <text evidence="1">The sequence shown here is derived from an EMBL/GenBank/DDBJ whole genome shotgun (WGS) entry which is preliminary data.</text>
</comment>
<dbReference type="Proteomes" id="UP001168528">
    <property type="component" value="Unassembled WGS sequence"/>
</dbReference>
<evidence type="ECO:0008006" key="3">
    <source>
        <dbReference type="Google" id="ProtNLM"/>
    </source>
</evidence>
<dbReference type="PROSITE" id="PS51257">
    <property type="entry name" value="PROKAR_LIPOPROTEIN"/>
    <property type="match status" value="1"/>
</dbReference>
<keyword evidence="2" id="KW-1185">Reference proteome</keyword>
<organism evidence="1 2">
    <name type="scientific">Rhodocytophaga aerolata</name>
    <dbReference type="NCBI Taxonomy" id="455078"/>
    <lineage>
        <taxon>Bacteria</taxon>
        <taxon>Pseudomonadati</taxon>
        <taxon>Bacteroidota</taxon>
        <taxon>Cytophagia</taxon>
        <taxon>Cytophagales</taxon>
        <taxon>Rhodocytophagaceae</taxon>
        <taxon>Rhodocytophaga</taxon>
    </lineage>
</organism>
<dbReference type="EMBL" id="JAUKPO010000003">
    <property type="protein sequence ID" value="MDO1446333.1"/>
    <property type="molecule type" value="Genomic_DNA"/>
</dbReference>
<dbReference type="RefSeq" id="WP_302037128.1">
    <property type="nucleotide sequence ID" value="NZ_JAUKPO010000003.1"/>
</dbReference>
<evidence type="ECO:0000313" key="2">
    <source>
        <dbReference type="Proteomes" id="UP001168528"/>
    </source>
</evidence>
<accession>A0ABT8R4W3</accession>
<proteinExistence type="predicted"/>
<name>A0ABT8R4W3_9BACT</name>
<reference evidence="1" key="1">
    <citation type="submission" date="2023-07" db="EMBL/GenBank/DDBJ databases">
        <title>The genome sequence of Rhodocytophaga aerolata KACC 12507.</title>
        <authorList>
            <person name="Zhang X."/>
        </authorList>
    </citation>
    <scope>NUCLEOTIDE SEQUENCE</scope>
    <source>
        <strain evidence="1">KACC 12507</strain>
    </source>
</reference>
<sequence length="109" mass="12747">MRFIKNIWLLVFATLLLYACPQSLTPQMKAEMQIMYYLRNIHTDSLYRPGDFSQMSEVTLGKEDSPMVDGAKYKILHSYNVDGEARKKEHRAIFYIAPDYKVVHVIDVE</sequence>
<evidence type="ECO:0000313" key="1">
    <source>
        <dbReference type="EMBL" id="MDO1446333.1"/>
    </source>
</evidence>
<protein>
    <recommendedName>
        <fullName evidence="3">Lipoprotein</fullName>
    </recommendedName>
</protein>
<gene>
    <name evidence="1" type="ORF">Q0590_08730</name>
</gene>